<protein>
    <submittedName>
        <fullName evidence="2">Uncharacterized protein</fullName>
    </submittedName>
</protein>
<dbReference type="EMBL" id="CP041217">
    <property type="protein sequence ID" value="QDH20924.1"/>
    <property type="molecule type" value="Genomic_DNA"/>
</dbReference>
<reference evidence="2 3" key="1">
    <citation type="submission" date="2019-06" db="EMBL/GenBank/DDBJ databases">
        <title>Saccharibacillus brassicae sp. nov., an endophytic bacterium isolated from Chinese cabbage seeds (Brassica pekinensis).</title>
        <authorList>
            <person name="Jiang L."/>
            <person name="Lee J."/>
            <person name="Kim S.W."/>
        </authorList>
    </citation>
    <scope>NUCLEOTIDE SEQUENCE [LARGE SCALE GENOMIC DNA]</scope>
    <source>
        <strain evidence="3">KCTC 43072 / ATSA2</strain>
    </source>
</reference>
<dbReference type="AlphaFoldDB" id="A0A4Y6UUX8"/>
<keyword evidence="3" id="KW-1185">Reference proteome</keyword>
<dbReference type="RefSeq" id="WP_141447472.1">
    <property type="nucleotide sequence ID" value="NZ_CP041217.1"/>
</dbReference>
<accession>A0A4Y6UUX8</accession>
<dbReference type="PROSITE" id="PS51257">
    <property type="entry name" value="PROKAR_LIPOPROTEIN"/>
    <property type="match status" value="1"/>
</dbReference>
<evidence type="ECO:0000256" key="1">
    <source>
        <dbReference type="SAM" id="SignalP"/>
    </source>
</evidence>
<evidence type="ECO:0000313" key="2">
    <source>
        <dbReference type="EMBL" id="QDH20924.1"/>
    </source>
</evidence>
<evidence type="ECO:0000313" key="3">
    <source>
        <dbReference type="Proteomes" id="UP000316968"/>
    </source>
</evidence>
<feature type="signal peptide" evidence="1">
    <location>
        <begin position="1"/>
        <end position="26"/>
    </location>
</feature>
<name>A0A4Y6UUX8_SACBS</name>
<gene>
    <name evidence="2" type="ORF">FFV09_08710</name>
</gene>
<proteinExistence type="predicted"/>
<sequence>MSRKKAWMPAAVCLLALTACSPNEWAGQVLEDRIIQVKRYPDQQKPYVGYASAFKGYTWKKGGETELRQAWDKVPEAKSMGDPDEVDLTGNISILVRQKTIAASSLEEIVEQAAAYEYKHDVSGIRIDSEIVQGDWVLASFPYRYRGVPYTGKVLARLKGHTYIYHSLNFSPELTDEGKRLPFVPGNGFMGVGEKEDREAIDFSYFDGSVNDERIEQIVIHDENGSEVIPIEADQLSYVISDDRDANGGAARDIQYIEALDRAGRTVYTWQY</sequence>
<dbReference type="Proteomes" id="UP000316968">
    <property type="component" value="Chromosome"/>
</dbReference>
<keyword evidence="1" id="KW-0732">Signal</keyword>
<organism evidence="2 3">
    <name type="scientific">Saccharibacillus brassicae</name>
    <dbReference type="NCBI Taxonomy" id="2583377"/>
    <lineage>
        <taxon>Bacteria</taxon>
        <taxon>Bacillati</taxon>
        <taxon>Bacillota</taxon>
        <taxon>Bacilli</taxon>
        <taxon>Bacillales</taxon>
        <taxon>Paenibacillaceae</taxon>
        <taxon>Saccharibacillus</taxon>
    </lineage>
</organism>
<feature type="chain" id="PRO_5038399964" evidence="1">
    <location>
        <begin position="27"/>
        <end position="272"/>
    </location>
</feature>
<dbReference type="KEGG" id="saca:FFV09_08710"/>
<dbReference type="OrthoDB" id="2677833at2"/>